<dbReference type="Proteomes" id="UP000001024">
    <property type="component" value="Chromosome"/>
</dbReference>
<dbReference type="KEGG" id="tac:Ta1312"/>
<dbReference type="PaxDb" id="273075-Ta1312"/>
<keyword evidence="2" id="KW-1185">Reference proteome</keyword>
<name>Q9HIM7_THEAC</name>
<accession>Q9HIM7</accession>
<gene>
    <name evidence="1" type="ordered locus">Ta1312</name>
</gene>
<reference evidence="1 2" key="1">
    <citation type="journal article" date="2000" name="Nature">
        <title>The genome sequence of the thermoacidophilic scavenger Thermoplasma acidophilum.</title>
        <authorList>
            <person name="Ruepp A."/>
            <person name="Graml W."/>
            <person name="Santos-Martinez M.L."/>
            <person name="Koretke K.K."/>
            <person name="Volker C."/>
            <person name="Mewes H.W."/>
            <person name="Frishman D."/>
            <person name="Stocker S."/>
            <person name="Lupas A.N."/>
            <person name="Baumeister W."/>
        </authorList>
    </citation>
    <scope>NUCLEOTIDE SEQUENCE [LARGE SCALE GENOMIC DNA]</scope>
    <source>
        <strain evidence="2">ATCC 25905 / DSM 1728 / JCM 9062 / NBRC 15155 / AMRC-C165</strain>
    </source>
</reference>
<sequence>MGSCMLKFFLEANSNQVAISRRIRPEVNPMLSLLLPPMETVRYPRAFSIHNTSAVEMSNAGNFTPSSDISSSECMT</sequence>
<protein>
    <submittedName>
        <fullName evidence="1">Uncharacterized protein</fullName>
    </submittedName>
</protein>
<proteinExistence type="predicted"/>
<dbReference type="InParanoid" id="Q9HIM7"/>
<evidence type="ECO:0000313" key="2">
    <source>
        <dbReference type="Proteomes" id="UP000001024"/>
    </source>
</evidence>
<dbReference type="STRING" id="273075.gene:9572535"/>
<organism evidence="1 2">
    <name type="scientific">Thermoplasma acidophilum (strain ATCC 25905 / DSM 1728 / JCM 9062 / NBRC 15155 / AMRC-C165)</name>
    <dbReference type="NCBI Taxonomy" id="273075"/>
    <lineage>
        <taxon>Archaea</taxon>
        <taxon>Methanobacteriati</taxon>
        <taxon>Thermoplasmatota</taxon>
        <taxon>Thermoplasmata</taxon>
        <taxon>Thermoplasmatales</taxon>
        <taxon>Thermoplasmataceae</taxon>
        <taxon>Thermoplasma</taxon>
    </lineage>
</organism>
<dbReference type="EnsemblBacteria" id="CAC12433">
    <property type="protein sequence ID" value="CAC12433"/>
    <property type="gene ID" value="CAC12433"/>
</dbReference>
<dbReference type="AlphaFoldDB" id="Q9HIM7"/>
<evidence type="ECO:0000313" key="1">
    <source>
        <dbReference type="EMBL" id="CAC12433.1"/>
    </source>
</evidence>
<dbReference type="HOGENOM" id="CLU_2646102_0_0_2"/>
<dbReference type="EMBL" id="AL445067">
    <property type="protein sequence ID" value="CAC12433.1"/>
    <property type="molecule type" value="Genomic_DNA"/>
</dbReference>